<sequence>FCILRIFSERWDGITGKGAERSSSNWDEYKIKRVKSGWYIEHIVINGECDKSGEPFLFKNLRQDFISYPHNLPIIIGTLAGMINKYNMKCKCQLSMERYRKEGVIGDDWHEWVAL</sequence>
<dbReference type="EMBL" id="LAZR01019026">
    <property type="protein sequence ID" value="KKL94059.1"/>
    <property type="molecule type" value="Genomic_DNA"/>
</dbReference>
<evidence type="ECO:0000313" key="1">
    <source>
        <dbReference type="EMBL" id="KKL94059.1"/>
    </source>
</evidence>
<accession>A0A0F9G5L8</accession>
<organism evidence="1">
    <name type="scientific">marine sediment metagenome</name>
    <dbReference type="NCBI Taxonomy" id="412755"/>
    <lineage>
        <taxon>unclassified sequences</taxon>
        <taxon>metagenomes</taxon>
        <taxon>ecological metagenomes</taxon>
    </lineage>
</organism>
<feature type="non-terminal residue" evidence="1">
    <location>
        <position position="1"/>
    </location>
</feature>
<dbReference type="Gene3D" id="3.30.2210.10">
    <property type="entry name" value="Integron cassette protein superfamily"/>
    <property type="match status" value="1"/>
</dbReference>
<name>A0A0F9G5L8_9ZZZZ</name>
<comment type="caution">
    <text evidence="1">The sequence shown here is derived from an EMBL/GenBank/DDBJ whole genome shotgun (WGS) entry which is preliminary data.</text>
</comment>
<dbReference type="InterPro" id="IPR048474">
    <property type="entry name" value="M1E1E6-like_sf"/>
</dbReference>
<reference evidence="1" key="1">
    <citation type="journal article" date="2015" name="Nature">
        <title>Complex archaea that bridge the gap between prokaryotes and eukaryotes.</title>
        <authorList>
            <person name="Spang A."/>
            <person name="Saw J.H."/>
            <person name="Jorgensen S.L."/>
            <person name="Zaremba-Niedzwiedzka K."/>
            <person name="Martijn J."/>
            <person name="Lind A.E."/>
            <person name="van Eijk R."/>
            <person name="Schleper C."/>
            <person name="Guy L."/>
            <person name="Ettema T.J."/>
        </authorList>
    </citation>
    <scope>NUCLEOTIDE SEQUENCE</scope>
</reference>
<dbReference type="AlphaFoldDB" id="A0A0F9G5L8"/>
<gene>
    <name evidence="1" type="ORF">LCGC14_1868490</name>
</gene>
<protein>
    <submittedName>
        <fullName evidence="1">Uncharacterized protein</fullName>
    </submittedName>
</protein>
<proteinExistence type="predicted"/>